<dbReference type="AlphaFoldDB" id="A0A939IP44"/>
<dbReference type="GO" id="GO:0006396">
    <property type="term" value="P:RNA processing"/>
    <property type="evidence" value="ECO:0007669"/>
    <property type="project" value="InterPro"/>
</dbReference>
<feature type="non-terminal residue" evidence="2">
    <location>
        <position position="60"/>
    </location>
</feature>
<feature type="domain" description="RNase III" evidence="1">
    <location>
        <begin position="9"/>
        <end position="60"/>
    </location>
</feature>
<evidence type="ECO:0000313" key="2">
    <source>
        <dbReference type="EMBL" id="MBN7799215.1"/>
    </source>
</evidence>
<proteinExistence type="predicted"/>
<dbReference type="InterPro" id="IPR036389">
    <property type="entry name" value="RNase_III_sf"/>
</dbReference>
<organism evidence="2 3">
    <name type="scientific">Parahaliea mediterranea</name>
    <dbReference type="NCBI Taxonomy" id="651086"/>
    <lineage>
        <taxon>Bacteria</taxon>
        <taxon>Pseudomonadati</taxon>
        <taxon>Pseudomonadota</taxon>
        <taxon>Gammaproteobacteria</taxon>
        <taxon>Cellvibrionales</taxon>
        <taxon>Halieaceae</taxon>
        <taxon>Parahaliea</taxon>
    </lineage>
</organism>
<reference evidence="2" key="1">
    <citation type="submission" date="2021-02" db="EMBL/GenBank/DDBJ databases">
        <title>PHA producing bacteria isolated from coastal sediment in Guangdong, Shenzhen.</title>
        <authorList>
            <person name="Zheng W."/>
            <person name="Yu S."/>
            <person name="Huang Y."/>
        </authorList>
    </citation>
    <scope>NUCLEOTIDE SEQUENCE</scope>
    <source>
        <strain evidence="2">TN14-10</strain>
    </source>
</reference>
<dbReference type="SUPFAM" id="SSF69065">
    <property type="entry name" value="RNase III domain-like"/>
    <property type="match status" value="1"/>
</dbReference>
<accession>A0A939IP44</accession>
<gene>
    <name evidence="2" type="ORF">JYP50_21645</name>
</gene>
<dbReference type="InterPro" id="IPR000999">
    <property type="entry name" value="RNase_III_dom"/>
</dbReference>
<dbReference type="GO" id="GO:0004525">
    <property type="term" value="F:ribonuclease III activity"/>
    <property type="evidence" value="ECO:0007669"/>
    <property type="project" value="InterPro"/>
</dbReference>
<evidence type="ECO:0000259" key="1">
    <source>
        <dbReference type="PROSITE" id="PS50142"/>
    </source>
</evidence>
<dbReference type="PROSITE" id="PS50142">
    <property type="entry name" value="RNASE_3_2"/>
    <property type="match status" value="1"/>
</dbReference>
<dbReference type="Gene3D" id="1.10.1520.10">
    <property type="entry name" value="Ribonuclease III domain"/>
    <property type="match status" value="1"/>
</dbReference>
<protein>
    <recommendedName>
        <fullName evidence="1">RNase III domain-containing protein</fullName>
    </recommendedName>
</protein>
<evidence type="ECO:0000313" key="3">
    <source>
        <dbReference type="Proteomes" id="UP000664303"/>
    </source>
</evidence>
<dbReference type="PROSITE" id="PS00517">
    <property type="entry name" value="RNASE_3_1"/>
    <property type="match status" value="1"/>
</dbReference>
<dbReference type="RefSeq" id="WP_277602603.1">
    <property type="nucleotide sequence ID" value="NZ_JAFKCZ010000043.1"/>
</dbReference>
<keyword evidence="3" id="KW-1185">Reference proteome</keyword>
<sequence>MNAERHAQLLQFLQGLGLTAHAEMDLERLDEALTHTSAGLSVNHEKLEFLGDAVLRLAAS</sequence>
<name>A0A939IP44_9GAMM</name>
<comment type="caution">
    <text evidence="2">The sequence shown here is derived from an EMBL/GenBank/DDBJ whole genome shotgun (WGS) entry which is preliminary data.</text>
</comment>
<dbReference type="EMBL" id="JAFKCZ010000043">
    <property type="protein sequence ID" value="MBN7799215.1"/>
    <property type="molecule type" value="Genomic_DNA"/>
</dbReference>
<dbReference type="Proteomes" id="UP000664303">
    <property type="component" value="Unassembled WGS sequence"/>
</dbReference>